<keyword evidence="1 3" id="KW-0819">tRNA processing</keyword>
<evidence type="ECO:0000313" key="5">
    <source>
        <dbReference type="Proteomes" id="UP000637513"/>
    </source>
</evidence>
<dbReference type="SUPFAM" id="SSF52374">
    <property type="entry name" value="Nucleotidylyl transferase"/>
    <property type="match status" value="1"/>
</dbReference>
<evidence type="ECO:0000256" key="3">
    <source>
        <dbReference type="HAMAP-Rule" id="MF_01539"/>
    </source>
</evidence>
<evidence type="ECO:0000256" key="1">
    <source>
        <dbReference type="ARBA" id="ARBA00022694"/>
    </source>
</evidence>
<comment type="catalytic activity">
    <reaction evidence="3">
        <text>cytidine(34) in elongator tRNA(Met) + acetate + ATP = N(4)-acetylcytidine(34) in elongator tRNA(Met) + AMP + diphosphate</text>
        <dbReference type="Rhea" id="RHEA:58144"/>
        <dbReference type="Rhea" id="RHEA-COMP:10693"/>
        <dbReference type="Rhea" id="RHEA-COMP:10694"/>
        <dbReference type="ChEBI" id="CHEBI:30089"/>
        <dbReference type="ChEBI" id="CHEBI:30616"/>
        <dbReference type="ChEBI" id="CHEBI:33019"/>
        <dbReference type="ChEBI" id="CHEBI:74900"/>
        <dbReference type="ChEBI" id="CHEBI:82748"/>
        <dbReference type="ChEBI" id="CHEBI:456215"/>
    </reaction>
</comment>
<dbReference type="RefSeq" id="WP_249304592.1">
    <property type="nucleotide sequence ID" value="NZ_JACRSW010000027.1"/>
</dbReference>
<dbReference type="Proteomes" id="UP000637513">
    <property type="component" value="Unassembled WGS sequence"/>
</dbReference>
<comment type="caution">
    <text evidence="3">Lacks conserved residue(s) required for the propagation of feature annotation.</text>
</comment>
<sequence length="432" mass="49231">MKTLGIIAEYNPFHNGHLYQIQKAKELTNADCVVIVMSGDFVQRGTPAWTDKYLRTKMALLNQADLVFEMPVVYASSSAETFALAGVSLLNSLGFVDMLCFGSECGDLLKLQDIATFMQHPPKDFYQTITSYTAKGFSFPLARKKAFLDCYKTSNPDTTQTSDFLNEYASILDDPNNILAIEYLKAIQTCNSPLKPVTIKRSDAGYHNTDLNAQMHLASASAIRQNFFDSHTLTQVQSYLPASVYQLLQKKNNRFPITENDFSDLLYYRLCHLNESDKDILDLSDELFFRIKKELSSYTDYRSFIEKIKTKQYTYTRISRVLLHLLLDIRQTDIFPTQGLIPFVPYARLLGFSKAKSSYLRQETKIPIITKPADGVSQICDFYESSDSSLLQAVCALYEKDLFASNLYQRVQSRVLSCPLNDEYRQKPVMLS</sequence>
<keyword evidence="2 3" id="KW-0694">RNA-binding</keyword>
<dbReference type="Pfam" id="PF05636">
    <property type="entry name" value="HIGH_NTase1"/>
    <property type="match status" value="1"/>
</dbReference>
<gene>
    <name evidence="3" type="primary">tmcAL</name>
    <name evidence="4" type="ORF">H8700_06935</name>
</gene>
<accession>A0ABR7MW56</accession>
<proteinExistence type="inferred from homology"/>
<dbReference type="NCBIfam" id="TIGR00125">
    <property type="entry name" value="cyt_tran_rel"/>
    <property type="match status" value="1"/>
</dbReference>
<comment type="function">
    <text evidence="3">Catalyzes the formation of N(4)-acetylcytidine (ac(4)C) at the wobble position of elongator tRNA(Met), using acetate and ATP as substrates. First activates an acetate ion to form acetyladenylate (Ac-AMP) and then transfers the acetyl group to tRNA to form ac(4)C34.</text>
</comment>
<keyword evidence="3" id="KW-0820">tRNA-binding</keyword>
<reference evidence="4 5" key="1">
    <citation type="submission" date="2020-08" db="EMBL/GenBank/DDBJ databases">
        <title>Genome public.</title>
        <authorList>
            <person name="Liu C."/>
            <person name="Sun Q."/>
        </authorList>
    </citation>
    <scope>NUCLEOTIDE SEQUENCE [LARGE SCALE GENOMIC DNA]</scope>
    <source>
        <strain evidence="4 5">BX3</strain>
    </source>
</reference>
<dbReference type="NCBIfam" id="NF010191">
    <property type="entry name" value="PRK13670.1"/>
    <property type="match status" value="1"/>
</dbReference>
<dbReference type="EC" id="6.3.4.-" evidence="3"/>
<feature type="binding site" evidence="3">
    <location>
        <begin position="7"/>
        <end position="20"/>
    </location>
    <ligand>
        <name>ATP</name>
        <dbReference type="ChEBI" id="CHEBI:30616"/>
    </ligand>
</feature>
<dbReference type="PANTHER" id="PTHR37825">
    <property type="entry name" value="TRNA(MET) CYTIDINE ACETATE LIGASE"/>
    <property type="match status" value="1"/>
</dbReference>
<keyword evidence="5" id="KW-1185">Reference proteome</keyword>
<dbReference type="Gene3D" id="3.40.50.620">
    <property type="entry name" value="HUPs"/>
    <property type="match status" value="1"/>
</dbReference>
<feature type="binding site" evidence="3">
    <location>
        <position position="102"/>
    </location>
    <ligand>
        <name>ATP</name>
        <dbReference type="ChEBI" id="CHEBI:30616"/>
    </ligand>
</feature>
<dbReference type="InterPro" id="IPR014729">
    <property type="entry name" value="Rossmann-like_a/b/a_fold"/>
</dbReference>
<dbReference type="EMBL" id="JACRSW010000027">
    <property type="protein sequence ID" value="MBC8557438.1"/>
    <property type="molecule type" value="Genomic_DNA"/>
</dbReference>
<evidence type="ECO:0000256" key="2">
    <source>
        <dbReference type="ARBA" id="ARBA00022884"/>
    </source>
</evidence>
<comment type="similarity">
    <text evidence="3">Belongs to the TmcAL family.</text>
</comment>
<keyword evidence="3" id="KW-0547">Nucleotide-binding</keyword>
<comment type="caution">
    <text evidence="4">The sequence shown here is derived from an EMBL/GenBank/DDBJ whole genome shotgun (WGS) entry which is preliminary data.</text>
</comment>
<protein>
    <recommendedName>
        <fullName evidence="3">tRNA(Met) cytidine acetate ligase</fullName>
        <ecNumber evidence="3">6.3.4.-</ecNumber>
    </recommendedName>
</protein>
<keyword evidence="3" id="KW-0436">Ligase</keyword>
<comment type="subcellular location">
    <subcellularLocation>
        <location evidence="3">Cytoplasm</location>
    </subcellularLocation>
</comment>
<dbReference type="HAMAP" id="MF_01539">
    <property type="entry name" value="TmcAL"/>
    <property type="match status" value="1"/>
</dbReference>
<keyword evidence="3" id="KW-0963">Cytoplasm</keyword>
<dbReference type="PANTHER" id="PTHR37825:SF1">
    <property type="entry name" value="TRNA(MET) CYTIDINE ACETATE LIGASE"/>
    <property type="match status" value="1"/>
</dbReference>
<dbReference type="InterPro" id="IPR004821">
    <property type="entry name" value="Cyt_trans-like"/>
</dbReference>
<keyword evidence="3" id="KW-0067">ATP-binding</keyword>
<feature type="binding site" evidence="3">
    <location>
        <position position="176"/>
    </location>
    <ligand>
        <name>ATP</name>
        <dbReference type="ChEBI" id="CHEBI:30616"/>
    </ligand>
</feature>
<evidence type="ECO:0000313" key="4">
    <source>
        <dbReference type="EMBL" id="MBC8557438.1"/>
    </source>
</evidence>
<organism evidence="4 5">
    <name type="scientific">Jutongia hominis</name>
    <dbReference type="NCBI Taxonomy" id="2763664"/>
    <lineage>
        <taxon>Bacteria</taxon>
        <taxon>Bacillati</taxon>
        <taxon>Bacillota</taxon>
        <taxon>Clostridia</taxon>
        <taxon>Lachnospirales</taxon>
        <taxon>Lachnospiraceae</taxon>
        <taxon>Jutongia</taxon>
    </lineage>
</organism>
<feature type="binding site" evidence="3">
    <location>
        <position position="201"/>
    </location>
    <ligand>
        <name>ATP</name>
        <dbReference type="ChEBI" id="CHEBI:30616"/>
    </ligand>
</feature>
<name>A0ABR7MW56_9FIRM</name>
<dbReference type="InterPro" id="IPR008513">
    <property type="entry name" value="tRNA(Met)_cyd_acetate_ligase"/>
</dbReference>